<dbReference type="Proteomes" id="UP000320176">
    <property type="component" value="Unassembled WGS sequence"/>
</dbReference>
<keyword evidence="2" id="KW-1185">Reference proteome</keyword>
<comment type="caution">
    <text evidence="1">The sequence shown here is derived from an EMBL/GenBank/DDBJ whole genome shotgun (WGS) entry which is preliminary data.</text>
</comment>
<accession>A0A5C6B9R4</accession>
<name>A0A5C6B9R4_9BACT</name>
<dbReference type="EMBL" id="SJPN01000001">
    <property type="protein sequence ID" value="TWU08059.1"/>
    <property type="molecule type" value="Genomic_DNA"/>
</dbReference>
<dbReference type="AlphaFoldDB" id="A0A5C6B9R4"/>
<organism evidence="1 2">
    <name type="scientific">Stieleria varia</name>
    <dbReference type="NCBI Taxonomy" id="2528005"/>
    <lineage>
        <taxon>Bacteria</taxon>
        <taxon>Pseudomonadati</taxon>
        <taxon>Planctomycetota</taxon>
        <taxon>Planctomycetia</taxon>
        <taxon>Pirellulales</taxon>
        <taxon>Pirellulaceae</taxon>
        <taxon>Stieleria</taxon>
    </lineage>
</organism>
<evidence type="ECO:0000313" key="2">
    <source>
        <dbReference type="Proteomes" id="UP000320176"/>
    </source>
</evidence>
<proteinExistence type="predicted"/>
<reference evidence="1 2" key="1">
    <citation type="submission" date="2019-02" db="EMBL/GenBank/DDBJ databases">
        <title>Deep-cultivation of Planctomycetes and their phenomic and genomic characterization uncovers novel biology.</title>
        <authorList>
            <person name="Wiegand S."/>
            <person name="Jogler M."/>
            <person name="Boedeker C."/>
            <person name="Pinto D."/>
            <person name="Vollmers J."/>
            <person name="Rivas-Marin E."/>
            <person name="Kohn T."/>
            <person name="Peeters S.H."/>
            <person name="Heuer A."/>
            <person name="Rast P."/>
            <person name="Oberbeckmann S."/>
            <person name="Bunk B."/>
            <person name="Jeske O."/>
            <person name="Meyerdierks A."/>
            <person name="Storesund J.E."/>
            <person name="Kallscheuer N."/>
            <person name="Luecker S."/>
            <person name="Lage O.M."/>
            <person name="Pohl T."/>
            <person name="Merkel B.J."/>
            <person name="Hornburger P."/>
            <person name="Mueller R.-W."/>
            <person name="Bruemmer F."/>
            <person name="Labrenz M."/>
            <person name="Spormann A.M."/>
            <person name="Op Den Camp H."/>
            <person name="Overmann J."/>
            <person name="Amann R."/>
            <person name="Jetten M.S.M."/>
            <person name="Mascher T."/>
            <person name="Medema M.H."/>
            <person name="Devos D.P."/>
            <person name="Kaster A.-K."/>
            <person name="Ovreas L."/>
            <person name="Rohde M."/>
            <person name="Galperin M.Y."/>
            <person name="Jogler C."/>
        </authorList>
    </citation>
    <scope>NUCLEOTIDE SEQUENCE [LARGE SCALE GENOMIC DNA]</scope>
    <source>
        <strain evidence="1 2">Pla52n</strain>
    </source>
</reference>
<gene>
    <name evidence="1" type="ORF">Pla52n_06400</name>
</gene>
<protein>
    <submittedName>
        <fullName evidence="1">Uncharacterized protein</fullName>
    </submittedName>
</protein>
<evidence type="ECO:0000313" key="1">
    <source>
        <dbReference type="EMBL" id="TWU08059.1"/>
    </source>
</evidence>
<sequence>MLPMHTIRMRFVMRLASVGGRCGWFGTSGEGSTYSMYQSAINGLQAVCWQERRIDGDYGGERSRS</sequence>